<keyword evidence="4" id="KW-0560">Oxidoreductase</keyword>
<gene>
    <name evidence="4" type="primary">sodC_1</name>
    <name evidence="4" type="ORF">Thiowin_03453</name>
</gene>
<feature type="signal peptide" evidence="2">
    <location>
        <begin position="1"/>
        <end position="32"/>
    </location>
</feature>
<reference evidence="4 5" key="1">
    <citation type="journal article" date="2023" name="Microorganisms">
        <title>Thiorhodovibrio frisius and Trv. litoralis spp. nov., Two Novel Members from a Clade of Fastidious Purple Sulfur Bacteria That Exhibit Unique Red-Shifted Light-Harvesting Capabilities.</title>
        <authorList>
            <person name="Methner A."/>
            <person name="Kuzyk S.B."/>
            <person name="Petersen J."/>
            <person name="Bauer S."/>
            <person name="Brinkmann H."/>
            <person name="Sichau K."/>
            <person name="Wanner G."/>
            <person name="Wolf J."/>
            <person name="Neumann-Schaal M."/>
            <person name="Henke P."/>
            <person name="Tank M."/>
            <person name="Sproer C."/>
            <person name="Bunk B."/>
            <person name="Overmann J."/>
        </authorList>
    </citation>
    <scope>NUCLEOTIDE SEQUENCE [LARGE SCALE GENOMIC DNA]</scope>
    <source>
        <strain evidence="4 5">DSM 6702</strain>
    </source>
</reference>
<dbReference type="SUPFAM" id="SSF49329">
    <property type="entry name" value="Cu,Zn superoxide dismutase-like"/>
    <property type="match status" value="1"/>
</dbReference>
<dbReference type="EC" id="1.15.1.1" evidence="4"/>
<dbReference type="Pfam" id="PF00080">
    <property type="entry name" value="Sod_Cu"/>
    <property type="match status" value="1"/>
</dbReference>
<feature type="domain" description="Superoxide dismutase copper/zinc binding" evidence="3">
    <location>
        <begin position="50"/>
        <end position="177"/>
    </location>
</feature>
<dbReference type="Gene3D" id="2.60.40.200">
    <property type="entry name" value="Superoxide dismutase, copper/zinc binding domain"/>
    <property type="match status" value="1"/>
</dbReference>
<comment type="similarity">
    <text evidence="1">Belongs to the Cu-Zn superoxide dismutase family.</text>
</comment>
<evidence type="ECO:0000256" key="1">
    <source>
        <dbReference type="ARBA" id="ARBA00010457"/>
    </source>
</evidence>
<evidence type="ECO:0000256" key="2">
    <source>
        <dbReference type="SAM" id="SignalP"/>
    </source>
</evidence>
<dbReference type="EMBL" id="CP121472">
    <property type="protein sequence ID" value="WPL18382.1"/>
    <property type="molecule type" value="Genomic_DNA"/>
</dbReference>
<protein>
    <submittedName>
        <fullName evidence="4">Superoxide dismutase [Cu-Zn]</fullName>
        <ecNumber evidence="4">1.15.1.1</ecNumber>
    </submittedName>
</protein>
<evidence type="ECO:0000313" key="4">
    <source>
        <dbReference type="EMBL" id="WPL18382.1"/>
    </source>
</evidence>
<dbReference type="InterPro" id="IPR001424">
    <property type="entry name" value="SOD_Cu_Zn_dom"/>
</dbReference>
<dbReference type="RefSeq" id="WP_328984148.1">
    <property type="nucleotide sequence ID" value="NZ_CP121472.1"/>
</dbReference>
<keyword evidence="5" id="KW-1185">Reference proteome</keyword>
<accession>A0ABZ0SD44</accession>
<sequence length="181" mass="19098">MPHTNSTSFRRHAWLVLPATCLGMLLSLPAGATATLGESQLHDRDGNKVGEITMAETPNGVLLYAKLDGLPSGVHAFHLHETGLCEPPFKSAGGHLTGETPRAHGYIPEAGPHLGDMPNIHVPDSGQLNLEVMTRVSDMDAQIFDDDGAAVVIHQGPDDYQSQPAGAAGPRIACGVIEKLN</sequence>
<organism evidence="4 5">
    <name type="scientific">Thiorhodovibrio winogradskyi</name>
    <dbReference type="NCBI Taxonomy" id="77007"/>
    <lineage>
        <taxon>Bacteria</taxon>
        <taxon>Pseudomonadati</taxon>
        <taxon>Pseudomonadota</taxon>
        <taxon>Gammaproteobacteria</taxon>
        <taxon>Chromatiales</taxon>
        <taxon>Chromatiaceae</taxon>
        <taxon>Thiorhodovibrio</taxon>
    </lineage>
</organism>
<dbReference type="Proteomes" id="UP001432180">
    <property type="component" value="Chromosome"/>
</dbReference>
<proteinExistence type="inferred from homology"/>
<feature type="chain" id="PRO_5046212847" evidence="2">
    <location>
        <begin position="33"/>
        <end position="181"/>
    </location>
</feature>
<dbReference type="InterPro" id="IPR036423">
    <property type="entry name" value="SOD-like_Cu/Zn_dom_sf"/>
</dbReference>
<keyword evidence="2" id="KW-0732">Signal</keyword>
<dbReference type="GO" id="GO:0004784">
    <property type="term" value="F:superoxide dismutase activity"/>
    <property type="evidence" value="ECO:0007669"/>
    <property type="project" value="UniProtKB-EC"/>
</dbReference>
<evidence type="ECO:0000313" key="5">
    <source>
        <dbReference type="Proteomes" id="UP001432180"/>
    </source>
</evidence>
<dbReference type="InterPro" id="IPR024134">
    <property type="entry name" value="SOD_Cu/Zn_/chaperone"/>
</dbReference>
<name>A0ABZ0SD44_9GAMM</name>
<dbReference type="PANTHER" id="PTHR10003">
    <property type="entry name" value="SUPEROXIDE DISMUTASE CU-ZN -RELATED"/>
    <property type="match status" value="1"/>
</dbReference>
<evidence type="ECO:0000259" key="3">
    <source>
        <dbReference type="Pfam" id="PF00080"/>
    </source>
</evidence>